<accession>A0A1I3T9Y7</accession>
<evidence type="ECO:0000313" key="3">
    <source>
        <dbReference type="Proteomes" id="UP000198635"/>
    </source>
</evidence>
<evidence type="ECO:0000256" key="1">
    <source>
        <dbReference type="SAM" id="MobiDB-lite"/>
    </source>
</evidence>
<proteinExistence type="predicted"/>
<organism evidence="2 3">
    <name type="scientific">Desulfomicrobium apsheronum</name>
    <dbReference type="NCBI Taxonomy" id="52560"/>
    <lineage>
        <taxon>Bacteria</taxon>
        <taxon>Pseudomonadati</taxon>
        <taxon>Thermodesulfobacteriota</taxon>
        <taxon>Desulfovibrionia</taxon>
        <taxon>Desulfovibrionales</taxon>
        <taxon>Desulfomicrobiaceae</taxon>
        <taxon>Desulfomicrobium</taxon>
    </lineage>
</organism>
<dbReference type="STRING" id="52560.SAMN04488082_105126"/>
<feature type="region of interest" description="Disordered" evidence="1">
    <location>
        <begin position="143"/>
        <end position="163"/>
    </location>
</feature>
<feature type="region of interest" description="Disordered" evidence="1">
    <location>
        <begin position="104"/>
        <end position="125"/>
    </location>
</feature>
<protein>
    <submittedName>
        <fullName evidence="2">Uncharacterized protein</fullName>
    </submittedName>
</protein>
<evidence type="ECO:0000313" key="2">
    <source>
        <dbReference type="EMBL" id="SFJ67139.1"/>
    </source>
</evidence>
<name>A0A1I3T9Y7_9BACT</name>
<dbReference type="EMBL" id="FORX01000005">
    <property type="protein sequence ID" value="SFJ67139.1"/>
    <property type="molecule type" value="Genomic_DNA"/>
</dbReference>
<gene>
    <name evidence="2" type="ORF">SAMN04488082_105126</name>
</gene>
<dbReference type="AlphaFoldDB" id="A0A1I3T9Y7"/>
<reference evidence="3" key="1">
    <citation type="submission" date="2016-10" db="EMBL/GenBank/DDBJ databases">
        <authorList>
            <person name="Varghese N."/>
            <person name="Submissions S."/>
        </authorList>
    </citation>
    <scope>NUCLEOTIDE SEQUENCE [LARGE SCALE GENOMIC DNA]</scope>
    <source>
        <strain evidence="3">DSM 5918</strain>
    </source>
</reference>
<dbReference type="Proteomes" id="UP000198635">
    <property type="component" value="Unassembled WGS sequence"/>
</dbReference>
<keyword evidence="3" id="KW-1185">Reference proteome</keyword>
<sequence length="304" mass="33404">MIPSVTSFQAFFGSEQDVSENKSHRPAQGGHIFGITKVELAGCVLLSLILHVLGGWLADFRPVQELIQDRLILLDIVTPAPTPPAEPLVAPAPVKVPLTETERTVPVPSPDVKMSAPDTLDGPVHTAVSEKTMPEKIVPRVKPESRVQNVSAPEDVHKTASVSQTDVKSAVPIGQIVPREGVTVLANESGQDALKHGAEARFMHGVATEEFVEENYIGEYSLGKAGKVWIEDDRGGSGHLILHAESMGLRRPLFRFNRFIYVYGEKPDSPEPILGSVTFFSDGYHIHQFLWQHNSTHAYFPRRD</sequence>